<organism evidence="3 4">
    <name type="scientific">Streptomyces zaomyceticus</name>
    <dbReference type="NCBI Taxonomy" id="68286"/>
    <lineage>
        <taxon>Bacteria</taxon>
        <taxon>Bacillati</taxon>
        <taxon>Actinomycetota</taxon>
        <taxon>Actinomycetes</taxon>
        <taxon>Kitasatosporales</taxon>
        <taxon>Streptomycetaceae</taxon>
        <taxon>Streptomyces</taxon>
    </lineage>
</organism>
<sequence>MSGHRLPRGPRTLTVAYTGGEERRGPVTMGQANMIRCMLRDEPEHINIHDVWPVPEGTRTESAIDALRALAVRHEALRTTFPHAPGVAPSEQVVAPEGTFTVTVLDLDELPGGVVETGGAGGAGTAREAAGEAASAAGADAAAESGGPRGPGGPGDPRGPAARAESLARRARAERFRLDRDFPLRISVVTLAGAPVHLAMAASHAVTDVGALAVLKEEWLSLLAGETLPPLDSLTPLDLAAQEAAPAGLRKSEASLRYWERIIRGGPQAMFAEPGAEGTEVRVPQLTLRSRRAARALALVAERTGGLPSTVLLTAWCALVAHRTAQTACVAAVPTSNRYHSRLTRSVNTLSQDALLSLDVQVPTFDALLKKSWGGALDAYRHSQFDAVRLWEMIGRTTFERGSQFARDVVFNDVSTLPSTVAQVASPRPEETVEPELELSWGPDQVLPTRVLTFVYATEPLIHLALWADPTLFGRAEAEGFLTGLVRLLESAATDDVPLSSLTEVTGVRPVERGPLWCRVDGSWTSPPLVAETLSGALGGLPVHVTVEASYAYLPAERALTAFIAAGDTPLTPAEAHTALMDALPGRPGVLTPRRYVIVQDPPAEADRSSAWLRQEILREGTGRDRRM</sequence>
<dbReference type="Pfam" id="PF00668">
    <property type="entry name" value="Condensation"/>
    <property type="match status" value="1"/>
</dbReference>
<dbReference type="Gene3D" id="3.30.559.30">
    <property type="entry name" value="Nonribosomal peptide synthetase, condensation domain"/>
    <property type="match status" value="1"/>
</dbReference>
<dbReference type="InterPro" id="IPR001242">
    <property type="entry name" value="Condensation_dom"/>
</dbReference>
<dbReference type="PANTHER" id="PTHR45527">
    <property type="entry name" value="NONRIBOSOMAL PEPTIDE SYNTHETASE"/>
    <property type="match status" value="1"/>
</dbReference>
<feature type="domain" description="Condensation" evidence="2">
    <location>
        <begin position="164"/>
        <end position="411"/>
    </location>
</feature>
<feature type="compositionally biased region" description="Gly residues" evidence="1">
    <location>
        <begin position="147"/>
        <end position="156"/>
    </location>
</feature>
<feature type="region of interest" description="Disordered" evidence="1">
    <location>
        <begin position="116"/>
        <end position="167"/>
    </location>
</feature>
<dbReference type="PANTHER" id="PTHR45527:SF1">
    <property type="entry name" value="FATTY ACID SYNTHASE"/>
    <property type="match status" value="1"/>
</dbReference>
<protein>
    <submittedName>
        <fullName evidence="3">Condensation domain-containing protein</fullName>
    </submittedName>
</protein>
<accession>A0ABZ1L5H2</accession>
<reference evidence="3 4" key="1">
    <citation type="submission" date="2022-10" db="EMBL/GenBank/DDBJ databases">
        <title>The complete genomes of actinobacterial strains from the NBC collection.</title>
        <authorList>
            <person name="Joergensen T.S."/>
            <person name="Alvarez Arevalo M."/>
            <person name="Sterndorff E.B."/>
            <person name="Faurdal D."/>
            <person name="Vuksanovic O."/>
            <person name="Mourched A.-S."/>
            <person name="Charusanti P."/>
            <person name="Shaw S."/>
            <person name="Blin K."/>
            <person name="Weber T."/>
        </authorList>
    </citation>
    <scope>NUCLEOTIDE SEQUENCE [LARGE SCALE GENOMIC DNA]</scope>
    <source>
        <strain evidence="3 4">NBC_00123</strain>
    </source>
</reference>
<name>A0ABZ1L5H2_9ACTN</name>
<dbReference type="InterPro" id="IPR023213">
    <property type="entry name" value="CAT-like_dom_sf"/>
</dbReference>
<evidence type="ECO:0000313" key="3">
    <source>
        <dbReference type="EMBL" id="WTR68613.1"/>
    </source>
</evidence>
<evidence type="ECO:0000313" key="4">
    <source>
        <dbReference type="Proteomes" id="UP001622594"/>
    </source>
</evidence>
<dbReference type="Gene3D" id="3.30.559.10">
    <property type="entry name" value="Chloramphenicol acetyltransferase-like domain"/>
    <property type="match status" value="1"/>
</dbReference>
<proteinExistence type="predicted"/>
<dbReference type="Proteomes" id="UP001622594">
    <property type="component" value="Chromosome"/>
</dbReference>
<gene>
    <name evidence="3" type="ORF">OG814_04660</name>
</gene>
<dbReference type="EMBL" id="CP108188">
    <property type="protein sequence ID" value="WTR68613.1"/>
    <property type="molecule type" value="Genomic_DNA"/>
</dbReference>
<evidence type="ECO:0000259" key="2">
    <source>
        <dbReference type="Pfam" id="PF00668"/>
    </source>
</evidence>
<keyword evidence="4" id="KW-1185">Reference proteome</keyword>
<dbReference type="RefSeq" id="WP_406082512.1">
    <property type="nucleotide sequence ID" value="NZ_CP108188.1"/>
</dbReference>
<evidence type="ECO:0000256" key="1">
    <source>
        <dbReference type="SAM" id="MobiDB-lite"/>
    </source>
</evidence>
<feature type="compositionally biased region" description="Low complexity" evidence="1">
    <location>
        <begin position="125"/>
        <end position="146"/>
    </location>
</feature>
<dbReference type="SUPFAM" id="SSF52777">
    <property type="entry name" value="CoA-dependent acyltransferases"/>
    <property type="match status" value="2"/>
</dbReference>